<keyword evidence="4" id="KW-1185">Reference proteome</keyword>
<gene>
    <name evidence="3" type="ordered locus">Rleg2_0745</name>
</gene>
<keyword evidence="1" id="KW-0812">Transmembrane</keyword>
<feature type="transmembrane region" description="Helical" evidence="1">
    <location>
        <begin position="49"/>
        <end position="70"/>
    </location>
</feature>
<proteinExistence type="predicted"/>
<evidence type="ECO:0000313" key="4">
    <source>
        <dbReference type="Proteomes" id="UP000008330"/>
    </source>
</evidence>
<feature type="transmembrane region" description="Helical" evidence="1">
    <location>
        <begin position="175"/>
        <end position="194"/>
    </location>
</feature>
<dbReference type="GO" id="GO:0016746">
    <property type="term" value="F:acyltransferase activity"/>
    <property type="evidence" value="ECO:0007669"/>
    <property type="project" value="UniProtKB-KW"/>
</dbReference>
<keyword evidence="3" id="KW-0808">Transferase</keyword>
<keyword evidence="3" id="KW-0012">Acyltransferase</keyword>
<keyword evidence="1" id="KW-1133">Transmembrane helix</keyword>
<dbReference type="InterPro" id="IPR050879">
    <property type="entry name" value="Acyltransferase_3"/>
</dbReference>
<evidence type="ECO:0000256" key="1">
    <source>
        <dbReference type="SAM" id="Phobius"/>
    </source>
</evidence>
<feature type="transmembrane region" description="Helical" evidence="1">
    <location>
        <begin position="200"/>
        <end position="221"/>
    </location>
</feature>
<sequence length="381" mass="42676">MDNIVTSQFVRSDSRDRVRGIDGLRAISLILVLQAHWAPSEAIQEIAEWGRAGLLVFFVISGFLITRILIDLSARRQILGANALLINFYCRRFFRIQPIYYLALAFIICMSLNDAVREDVIYHILFLQNFSNVFLREDLGTYGPAYPWWSLAVEEQFYLFWAPVVIFLRPRAWKAGLVGAIVLAIGWRVFAWFADLGQANVLVTLGNLDALGAGAAVALITSSDKGTVAASRYFSVVMVFGIIGFCLLAWAEYHLGLVAFRSSFLGKVICDVPVYLVAASLIFFLASGRADIAAKVLDNPVLTYLGRRSYGAYVYHLVVSYTFLYYVTPRYVEPLFGVKLGLHGPVEFCVFAPITIAIAALSYQYIEKPIFQLRDRTVPTL</sequence>
<feature type="transmembrane region" description="Helical" evidence="1">
    <location>
        <begin position="99"/>
        <end position="116"/>
    </location>
</feature>
<keyword evidence="1" id="KW-0472">Membrane</keyword>
<dbReference type="AlphaFoldDB" id="A0ABF7QJ26"/>
<dbReference type="Proteomes" id="UP000008330">
    <property type="component" value="Chromosome"/>
</dbReference>
<organism evidence="3 4">
    <name type="scientific">Rhizobium leguminosarum bv. trifolii (strain WSM2304)</name>
    <dbReference type="NCBI Taxonomy" id="395492"/>
    <lineage>
        <taxon>Bacteria</taxon>
        <taxon>Pseudomonadati</taxon>
        <taxon>Pseudomonadota</taxon>
        <taxon>Alphaproteobacteria</taxon>
        <taxon>Hyphomicrobiales</taxon>
        <taxon>Rhizobiaceae</taxon>
        <taxon>Rhizobium/Agrobacterium group</taxon>
        <taxon>Rhizobium</taxon>
    </lineage>
</organism>
<feature type="transmembrane region" description="Helical" evidence="1">
    <location>
        <begin position="233"/>
        <end position="252"/>
    </location>
</feature>
<feature type="transmembrane region" description="Helical" evidence="1">
    <location>
        <begin position="20"/>
        <end position="37"/>
    </location>
</feature>
<feature type="transmembrane region" description="Helical" evidence="1">
    <location>
        <begin position="146"/>
        <end position="168"/>
    </location>
</feature>
<feature type="transmembrane region" description="Helical" evidence="1">
    <location>
        <begin position="310"/>
        <end position="328"/>
    </location>
</feature>
<dbReference type="Pfam" id="PF01757">
    <property type="entry name" value="Acyl_transf_3"/>
    <property type="match status" value="1"/>
</dbReference>
<feature type="transmembrane region" description="Helical" evidence="1">
    <location>
        <begin position="272"/>
        <end position="290"/>
    </location>
</feature>
<dbReference type="KEGG" id="rlt:Rleg2_0745"/>
<evidence type="ECO:0000259" key="2">
    <source>
        <dbReference type="Pfam" id="PF01757"/>
    </source>
</evidence>
<reference evidence="3 4" key="1">
    <citation type="journal article" date="2010" name="Stand. Genomic Sci.">
        <title>Complete genome sequence of Rhizobium leguminosarum bv trifolii strain WSM2304, an effective microsymbiont of the South American clover Trifolium polymorphum.</title>
        <authorList>
            <person name="Reeve W."/>
            <person name="O'Hara G."/>
            <person name="Chain P."/>
            <person name="Ardley J."/>
            <person name="Brau L."/>
            <person name="Nandesena K."/>
            <person name="Tiwari R."/>
            <person name="Malfatti S."/>
            <person name="Kiss H."/>
            <person name="Lapidus A."/>
            <person name="Copeland A."/>
            <person name="Nolan M."/>
            <person name="Land M."/>
            <person name="Ivanova N."/>
            <person name="Mavromatis K."/>
            <person name="Markowitz V."/>
            <person name="Kyrpides N."/>
            <person name="Melino V."/>
            <person name="Denton M."/>
            <person name="Yates R."/>
            <person name="Howieson J."/>
        </authorList>
    </citation>
    <scope>NUCLEOTIDE SEQUENCE [LARGE SCALE GENOMIC DNA]</scope>
    <source>
        <strain evidence="3 4">WSM2304</strain>
    </source>
</reference>
<dbReference type="PANTHER" id="PTHR23028">
    <property type="entry name" value="ACETYLTRANSFERASE"/>
    <property type="match status" value="1"/>
</dbReference>
<dbReference type="RefSeq" id="WP_012556929.1">
    <property type="nucleotide sequence ID" value="NC_011369.1"/>
</dbReference>
<feature type="domain" description="Acyltransferase 3" evidence="2">
    <location>
        <begin position="19"/>
        <end position="362"/>
    </location>
</feature>
<feature type="transmembrane region" description="Helical" evidence="1">
    <location>
        <begin position="348"/>
        <end position="366"/>
    </location>
</feature>
<evidence type="ECO:0000313" key="3">
    <source>
        <dbReference type="EMBL" id="ACI54041.1"/>
    </source>
</evidence>
<accession>A0ABF7QJ26</accession>
<protein>
    <submittedName>
        <fullName evidence="3">Acyltransferase 3</fullName>
    </submittedName>
</protein>
<dbReference type="InterPro" id="IPR002656">
    <property type="entry name" value="Acyl_transf_3_dom"/>
</dbReference>
<dbReference type="EMBL" id="CP001191">
    <property type="protein sequence ID" value="ACI54041.1"/>
    <property type="molecule type" value="Genomic_DNA"/>
</dbReference>
<name>A0ABF7QJ26_RHILW</name>
<dbReference type="PANTHER" id="PTHR23028:SF53">
    <property type="entry name" value="ACYL_TRANSF_3 DOMAIN-CONTAINING PROTEIN"/>
    <property type="match status" value="1"/>
</dbReference>